<dbReference type="PANTHER" id="PTHR37423:SF1">
    <property type="entry name" value="OUTER MEMBRANE PROTEIN ASSEMBLY FACTOR BAMD"/>
    <property type="match status" value="1"/>
</dbReference>
<dbReference type="Pfam" id="PF13525">
    <property type="entry name" value="YfiO"/>
    <property type="match status" value="1"/>
</dbReference>
<evidence type="ECO:0000256" key="6">
    <source>
        <dbReference type="HAMAP-Rule" id="MF_00922"/>
    </source>
</evidence>
<dbReference type="STRING" id="395963.Bind_0699"/>
<reference evidence="9 10" key="2">
    <citation type="journal article" date="2010" name="J. Bacteriol.">
        <title>Complete genome sequence of Beijerinckia indica subsp. indica.</title>
        <authorList>
            <person name="Tamas I."/>
            <person name="Dedysh S.N."/>
            <person name="Liesack W."/>
            <person name="Stott M.B."/>
            <person name="Alam M."/>
            <person name="Murrell J.C."/>
            <person name="Dunfield P.F."/>
        </authorList>
    </citation>
    <scope>NUCLEOTIDE SEQUENCE [LARGE SCALE GENOMIC DNA]</scope>
    <source>
        <strain evidence="10">ATCC 9039 / DSM 1715 / NCIMB 8712</strain>
    </source>
</reference>
<dbReference type="EMBL" id="CP001016">
    <property type="protein sequence ID" value="ACB94349.1"/>
    <property type="molecule type" value="Genomic_DNA"/>
</dbReference>
<sequence length="391" mass="43864">MTEVFHVTSRLWKGAGLAKRAFLLSVSLPLAACSSMGDFDASKSLNPTNWFKGEKYEAKVIPDVPADDIYNQGLVRLQKKDYEAAGKKFADLEKQYPYSQWQKKGLLMSAYSQYQNGSYDDAIASAQRYYTLYPNAPDTPYAYYLAAMSNYNQIPDVSRDQERAQKAAVLFQQIAEKFPKSEYGEDAKYKLQVCRDQLAGKEMFVGRYYLNNHNYIAAVNRFREVLAKYQTTRHSEEALMRLTEAYLALGIVNEAQTAAAVLGHNFPDSQWYKDSYALLQDKGLQPQEEKGSWISNIFPKTWALGDHGNKPAEPEVKTAEAPPPPAITPVPTRTPARRGPVTLPTVAPPEMRGPAETSSAQPPAEENWFSRTFHKMWASNDGESKPAGQAN</sequence>
<dbReference type="OrthoDB" id="9804044at2"/>
<feature type="compositionally biased region" description="Low complexity" evidence="7">
    <location>
        <begin position="329"/>
        <end position="340"/>
    </location>
</feature>
<dbReference type="CDD" id="cd15830">
    <property type="entry name" value="BamD"/>
    <property type="match status" value="1"/>
</dbReference>
<evidence type="ECO:0000256" key="4">
    <source>
        <dbReference type="ARBA" id="ARBA00023237"/>
    </source>
</evidence>
<comment type="subcellular location">
    <subcellularLocation>
        <location evidence="6">Cell outer membrane</location>
    </subcellularLocation>
</comment>
<evidence type="ECO:0000256" key="7">
    <source>
        <dbReference type="SAM" id="MobiDB-lite"/>
    </source>
</evidence>
<organism evidence="9 10">
    <name type="scientific">Beijerinckia indica subsp. indica (strain ATCC 9039 / DSM 1715 / NCIMB 8712)</name>
    <dbReference type="NCBI Taxonomy" id="395963"/>
    <lineage>
        <taxon>Bacteria</taxon>
        <taxon>Pseudomonadati</taxon>
        <taxon>Pseudomonadota</taxon>
        <taxon>Alphaproteobacteria</taxon>
        <taxon>Hyphomicrobiales</taxon>
        <taxon>Beijerinckiaceae</taxon>
        <taxon>Beijerinckia</taxon>
    </lineage>
</organism>
<dbReference type="GO" id="GO:1990063">
    <property type="term" value="C:Bam protein complex"/>
    <property type="evidence" value="ECO:0007669"/>
    <property type="project" value="TreeGrafter"/>
</dbReference>
<evidence type="ECO:0000256" key="2">
    <source>
        <dbReference type="ARBA" id="ARBA00023136"/>
    </source>
</evidence>
<keyword evidence="10" id="KW-1185">Reference proteome</keyword>
<dbReference type="HOGENOM" id="CLU_065982_1_1_5"/>
<dbReference type="Proteomes" id="UP000001695">
    <property type="component" value="Chromosome"/>
</dbReference>
<evidence type="ECO:0000313" key="9">
    <source>
        <dbReference type="EMBL" id="ACB94349.1"/>
    </source>
</evidence>
<dbReference type="AlphaFoldDB" id="B2IGG7"/>
<keyword evidence="1 6" id="KW-0732">Signal</keyword>
<feature type="region of interest" description="Disordered" evidence="7">
    <location>
        <begin position="304"/>
        <end position="391"/>
    </location>
</feature>
<evidence type="ECO:0000259" key="8">
    <source>
        <dbReference type="Pfam" id="PF13525"/>
    </source>
</evidence>
<dbReference type="NCBIfam" id="TIGR03302">
    <property type="entry name" value="OM_YfiO"/>
    <property type="match status" value="1"/>
</dbReference>
<proteinExistence type="inferred from homology"/>
<dbReference type="eggNOG" id="COG4105">
    <property type="taxonomic scope" value="Bacteria"/>
</dbReference>
<dbReference type="PANTHER" id="PTHR37423">
    <property type="entry name" value="SOLUBLE LYTIC MUREIN TRANSGLYCOSYLASE-RELATED"/>
    <property type="match status" value="1"/>
</dbReference>
<protein>
    <recommendedName>
        <fullName evidence="6">Outer membrane protein assembly factor BamD</fullName>
    </recommendedName>
</protein>
<feature type="compositionally biased region" description="Basic and acidic residues" evidence="7">
    <location>
        <begin position="307"/>
        <end position="318"/>
    </location>
</feature>
<comment type="function">
    <text evidence="6">Part of the outer membrane protein assembly complex, which is involved in assembly and insertion of beta-barrel proteins into the outer membrane.</text>
</comment>
<keyword evidence="2 6" id="KW-0472">Membrane</keyword>
<keyword evidence="5 9" id="KW-0449">Lipoprotein</keyword>
<dbReference type="InterPro" id="IPR011990">
    <property type="entry name" value="TPR-like_helical_dom_sf"/>
</dbReference>
<keyword evidence="4 6" id="KW-0998">Cell outer membrane</keyword>
<keyword evidence="3" id="KW-0564">Palmitate</keyword>
<dbReference type="HAMAP" id="MF_00922">
    <property type="entry name" value="OM_assembly_BamD"/>
    <property type="match status" value="1"/>
</dbReference>
<comment type="subunit">
    <text evidence="6">Part of the Bam complex.</text>
</comment>
<feature type="domain" description="Outer membrane lipoprotein BamD-like" evidence="8">
    <location>
        <begin position="63"/>
        <end position="259"/>
    </location>
</feature>
<evidence type="ECO:0000256" key="3">
    <source>
        <dbReference type="ARBA" id="ARBA00023139"/>
    </source>
</evidence>
<evidence type="ECO:0000256" key="5">
    <source>
        <dbReference type="ARBA" id="ARBA00023288"/>
    </source>
</evidence>
<name>B2IGG7_BEII9</name>
<dbReference type="InterPro" id="IPR017689">
    <property type="entry name" value="BamD"/>
</dbReference>
<evidence type="ECO:0000256" key="1">
    <source>
        <dbReference type="ARBA" id="ARBA00022729"/>
    </source>
</evidence>
<dbReference type="SUPFAM" id="SSF48452">
    <property type="entry name" value="TPR-like"/>
    <property type="match status" value="1"/>
</dbReference>
<dbReference type="GO" id="GO:0051205">
    <property type="term" value="P:protein insertion into membrane"/>
    <property type="evidence" value="ECO:0007669"/>
    <property type="project" value="UniProtKB-UniRule"/>
</dbReference>
<evidence type="ECO:0000313" key="10">
    <source>
        <dbReference type="Proteomes" id="UP000001695"/>
    </source>
</evidence>
<dbReference type="InterPro" id="IPR039565">
    <property type="entry name" value="BamD-like"/>
</dbReference>
<dbReference type="KEGG" id="bid:Bind_0699"/>
<reference evidence="10" key="1">
    <citation type="submission" date="2008-03" db="EMBL/GenBank/DDBJ databases">
        <title>Complete sequence of chromosome of Beijerinckia indica subsp. indica ATCC 9039.</title>
        <authorList>
            <consortium name="US DOE Joint Genome Institute"/>
            <person name="Copeland A."/>
            <person name="Lucas S."/>
            <person name="Lapidus A."/>
            <person name="Glavina del Rio T."/>
            <person name="Dalin E."/>
            <person name="Tice H."/>
            <person name="Bruce D."/>
            <person name="Goodwin L."/>
            <person name="Pitluck S."/>
            <person name="LaButti K."/>
            <person name="Schmutz J."/>
            <person name="Larimer F."/>
            <person name="Land M."/>
            <person name="Hauser L."/>
            <person name="Kyrpides N."/>
            <person name="Mikhailova N."/>
            <person name="Dunfield P.F."/>
            <person name="Dedysh S.N."/>
            <person name="Liesack W."/>
            <person name="Saw J.H."/>
            <person name="Alam M."/>
            <person name="Chen Y."/>
            <person name="Murrell J.C."/>
            <person name="Richardson P."/>
        </authorList>
    </citation>
    <scope>NUCLEOTIDE SEQUENCE [LARGE SCALE GENOMIC DNA]</scope>
    <source>
        <strain evidence="10">ATCC 9039 / DSM 1715 / NCIMB 8712</strain>
    </source>
</reference>
<dbReference type="GO" id="GO:0043165">
    <property type="term" value="P:Gram-negative-bacterium-type cell outer membrane assembly"/>
    <property type="evidence" value="ECO:0007669"/>
    <property type="project" value="UniProtKB-UniRule"/>
</dbReference>
<dbReference type="Gene3D" id="1.25.40.10">
    <property type="entry name" value="Tetratricopeptide repeat domain"/>
    <property type="match status" value="1"/>
</dbReference>
<gene>
    <name evidence="6" type="primary">bamD</name>
    <name evidence="9" type="ordered locus">Bind_0699</name>
</gene>
<accession>B2IGG7</accession>
<comment type="similarity">
    <text evidence="6">Belongs to the BamD family.</text>
</comment>